<dbReference type="AlphaFoldDB" id="A0A9E7FN95"/>
<sequence length="60" mass="7067">MTHSPQSTWMRWALRERCPQWTRNLPTNTFGFVPHVNLGERREGGVLRFAAYSTPKQFAF</sequence>
<protein>
    <submittedName>
        <fullName evidence="1">Uncharacterized protein</fullName>
    </submittedName>
</protein>
<reference evidence="1" key="1">
    <citation type="submission" date="2022-05" db="EMBL/GenBank/DDBJ databases">
        <title>The Musa troglodytarum L. genome provides insights into the mechanism of non-climacteric behaviour and enrichment of carotenoids.</title>
        <authorList>
            <person name="Wang J."/>
        </authorList>
    </citation>
    <scope>NUCLEOTIDE SEQUENCE</scope>
    <source>
        <tissue evidence="1">Leaf</tissue>
    </source>
</reference>
<gene>
    <name evidence="1" type="ORF">MUK42_07314</name>
</gene>
<organism evidence="1 2">
    <name type="scientific">Musa troglodytarum</name>
    <name type="common">fe'i banana</name>
    <dbReference type="NCBI Taxonomy" id="320322"/>
    <lineage>
        <taxon>Eukaryota</taxon>
        <taxon>Viridiplantae</taxon>
        <taxon>Streptophyta</taxon>
        <taxon>Embryophyta</taxon>
        <taxon>Tracheophyta</taxon>
        <taxon>Spermatophyta</taxon>
        <taxon>Magnoliopsida</taxon>
        <taxon>Liliopsida</taxon>
        <taxon>Zingiberales</taxon>
        <taxon>Musaceae</taxon>
        <taxon>Musa</taxon>
    </lineage>
</organism>
<evidence type="ECO:0000313" key="1">
    <source>
        <dbReference type="EMBL" id="URD96978.1"/>
    </source>
</evidence>
<proteinExistence type="predicted"/>
<keyword evidence="2" id="KW-1185">Reference proteome</keyword>
<accession>A0A9E7FN95</accession>
<name>A0A9E7FN95_9LILI</name>
<evidence type="ECO:0000313" key="2">
    <source>
        <dbReference type="Proteomes" id="UP001055439"/>
    </source>
</evidence>
<dbReference type="Proteomes" id="UP001055439">
    <property type="component" value="Chromosome 4"/>
</dbReference>
<dbReference type="EMBL" id="CP097506">
    <property type="protein sequence ID" value="URD96978.1"/>
    <property type="molecule type" value="Genomic_DNA"/>
</dbReference>